<dbReference type="RefSeq" id="WP_176707224.1">
    <property type="nucleotide sequence ID" value="NZ_JADTFC010000011.1"/>
</dbReference>
<comment type="caution">
    <text evidence="2">The sequence shown here is derived from an EMBL/GenBank/DDBJ whole genome shotgun (WGS) entry which is preliminary data.</text>
</comment>
<dbReference type="GeneID" id="300413230"/>
<proteinExistence type="predicted"/>
<gene>
    <name evidence="2" type="ORF">I5I61_07025</name>
</gene>
<organism evidence="2 3">
    <name type="scientific">Pseudomonas nitroreducens</name>
    <dbReference type="NCBI Taxonomy" id="46680"/>
    <lineage>
        <taxon>Bacteria</taxon>
        <taxon>Pseudomonadati</taxon>
        <taxon>Pseudomonadota</taxon>
        <taxon>Gammaproteobacteria</taxon>
        <taxon>Pseudomonadales</taxon>
        <taxon>Pseudomonadaceae</taxon>
        <taxon>Pseudomonas</taxon>
    </lineage>
</organism>
<dbReference type="Proteomes" id="UP000608450">
    <property type="component" value="Unassembled WGS sequence"/>
</dbReference>
<evidence type="ECO:0000313" key="3">
    <source>
        <dbReference type="Proteomes" id="UP000608450"/>
    </source>
</evidence>
<protein>
    <submittedName>
        <fullName evidence="2">Uncharacterized protein</fullName>
    </submittedName>
</protein>
<keyword evidence="3" id="KW-1185">Reference proteome</keyword>
<sequence>MKNPVDIPDPDPQVSREELLEEWVDIEPEDSRQEPHLSAAHQDGLKDGPA</sequence>
<evidence type="ECO:0000313" key="2">
    <source>
        <dbReference type="EMBL" id="MBG6287194.1"/>
    </source>
</evidence>
<name>A0ABS0KGI9_PSENT</name>
<dbReference type="EMBL" id="JADTFC010000011">
    <property type="protein sequence ID" value="MBG6287194.1"/>
    <property type="molecule type" value="Genomic_DNA"/>
</dbReference>
<feature type="region of interest" description="Disordered" evidence="1">
    <location>
        <begin position="27"/>
        <end position="50"/>
    </location>
</feature>
<reference evidence="2 3" key="1">
    <citation type="submission" date="2020-11" db="EMBL/GenBank/DDBJ databases">
        <title>Enhanced detection system for hospital associated transmission using whole genome sequencing surveillance.</title>
        <authorList>
            <person name="Harrison L.H."/>
            <person name="Van Tyne D."/>
            <person name="Marsh J.W."/>
            <person name="Griffith M.P."/>
            <person name="Snyder D.J."/>
            <person name="Cooper V.S."/>
            <person name="Mustapha M."/>
        </authorList>
    </citation>
    <scope>NUCLEOTIDE SEQUENCE [LARGE SCALE GENOMIC DNA]</scope>
    <source>
        <strain evidence="2 3">PSA00705</strain>
    </source>
</reference>
<evidence type="ECO:0000256" key="1">
    <source>
        <dbReference type="SAM" id="MobiDB-lite"/>
    </source>
</evidence>
<accession>A0ABS0KGI9</accession>